<dbReference type="InterPro" id="IPR013373">
    <property type="entry name" value="Flagellin/pilin_N_arc"/>
</dbReference>
<keyword evidence="3" id="KW-0966">Cell projection</keyword>
<reference evidence="4" key="1">
    <citation type="submission" date="2016-10" db="EMBL/GenBank/DDBJ databases">
        <authorList>
            <person name="Varghese N."/>
            <person name="Submissions S."/>
        </authorList>
    </citation>
    <scope>NUCLEOTIDE SEQUENCE [LARGE SCALE GENOMIC DNA]</scope>
    <source>
        <strain evidence="4">DSM 13078</strain>
    </source>
</reference>
<keyword evidence="1" id="KW-0472">Membrane</keyword>
<evidence type="ECO:0000259" key="2">
    <source>
        <dbReference type="Pfam" id="PF07790"/>
    </source>
</evidence>
<organism evidence="3 4">
    <name type="scientific">Natronobacterium haloterrestre</name>
    <name type="common">Halobiforma haloterrestris</name>
    <dbReference type="NCBI Taxonomy" id="148448"/>
    <lineage>
        <taxon>Archaea</taxon>
        <taxon>Methanobacteriati</taxon>
        <taxon>Methanobacteriota</taxon>
        <taxon>Stenosarchaea group</taxon>
        <taxon>Halobacteria</taxon>
        <taxon>Halobacteriales</taxon>
        <taxon>Natrialbaceae</taxon>
        <taxon>Natronobacterium</taxon>
    </lineage>
</organism>
<evidence type="ECO:0000256" key="1">
    <source>
        <dbReference type="SAM" id="Phobius"/>
    </source>
</evidence>
<feature type="transmembrane region" description="Helical" evidence="1">
    <location>
        <begin position="12"/>
        <end position="37"/>
    </location>
</feature>
<dbReference type="OrthoDB" id="201989at2157"/>
<dbReference type="PANTHER" id="PTHR38138">
    <property type="entry name" value="VNG6441H"/>
    <property type="match status" value="1"/>
</dbReference>
<dbReference type="NCBIfam" id="TIGR02537">
    <property type="entry name" value="arch_flag_Nterm"/>
    <property type="match status" value="1"/>
</dbReference>
<keyword evidence="3" id="KW-0282">Flagellum</keyword>
<gene>
    <name evidence="3" type="ORF">SAMN05444422_10265</name>
</gene>
<keyword evidence="1" id="KW-0812">Transmembrane</keyword>
<feature type="domain" description="Archaeal Type IV pilin N-terminal" evidence="2">
    <location>
        <begin position="10"/>
        <end position="83"/>
    </location>
</feature>
<keyword evidence="1" id="KW-1133">Transmembrane helix</keyword>
<proteinExistence type="predicted"/>
<dbReference type="AlphaFoldDB" id="A0A1I1DY84"/>
<dbReference type="InterPro" id="IPR012859">
    <property type="entry name" value="Pilin_N_archaeal"/>
</dbReference>
<dbReference type="Pfam" id="PF07790">
    <property type="entry name" value="Pilin_N"/>
    <property type="match status" value="1"/>
</dbReference>
<dbReference type="PANTHER" id="PTHR38138:SF1">
    <property type="entry name" value="ARCHAEAL TYPE IV PILIN N-TERMINAL DOMAIN-CONTAINING PROTEIN"/>
    <property type="match status" value="1"/>
</dbReference>
<accession>A0A1I1DY84</accession>
<evidence type="ECO:0000313" key="3">
    <source>
        <dbReference type="EMBL" id="SFB79784.1"/>
    </source>
</evidence>
<sequence length="158" mass="16232">MCERGEWGDRGISPLLGTVLLVGITICLVAVIAVGFVTGPVEAPTMAAFELTTDGGGSEITIEHVTGDAIDVRELSLTVAVDGEELSEQPPVPFVGAVGFDGAPTGPFNAEASPQWRAGERAGFRVAETNDPTIEAGDTVNVGLVVDGRLLAELEATA</sequence>
<evidence type="ECO:0000313" key="4">
    <source>
        <dbReference type="Proteomes" id="UP000199161"/>
    </source>
</evidence>
<keyword evidence="4" id="KW-1185">Reference proteome</keyword>
<dbReference type="Proteomes" id="UP000199161">
    <property type="component" value="Unassembled WGS sequence"/>
</dbReference>
<name>A0A1I1DY84_NATHA</name>
<keyword evidence="3" id="KW-0969">Cilium</keyword>
<protein>
    <submittedName>
        <fullName evidence="3">Flagellin N-terminal-like domain-containing protein</fullName>
    </submittedName>
</protein>
<dbReference type="EMBL" id="FOKW01000002">
    <property type="protein sequence ID" value="SFB79784.1"/>
    <property type="molecule type" value="Genomic_DNA"/>
</dbReference>
<dbReference type="RefSeq" id="WP_177209096.1">
    <property type="nucleotide sequence ID" value="NZ_FOKW01000002.1"/>
</dbReference>